<evidence type="ECO:0000256" key="2">
    <source>
        <dbReference type="ARBA" id="ARBA00022737"/>
    </source>
</evidence>
<dbReference type="SUPFAM" id="SSF56112">
    <property type="entry name" value="Protein kinase-like (PK-like)"/>
    <property type="match status" value="1"/>
</dbReference>
<keyword evidence="2" id="KW-0677">Repeat</keyword>
<dbReference type="Pfam" id="PF00400">
    <property type="entry name" value="WD40"/>
    <property type="match status" value="7"/>
</dbReference>
<dbReference type="CDD" id="cd00200">
    <property type="entry name" value="WD40"/>
    <property type="match status" value="1"/>
</dbReference>
<feature type="domain" description="Protein kinase" evidence="5">
    <location>
        <begin position="1"/>
        <end position="249"/>
    </location>
</feature>
<reference evidence="6 7" key="1">
    <citation type="submission" date="2018-06" db="EMBL/GenBank/DDBJ databases">
        <title>Streptacidiphilus pinicola sp. nov., isolated from pine grove soil.</title>
        <authorList>
            <person name="Roh S.G."/>
            <person name="Park S."/>
            <person name="Kim M.-K."/>
            <person name="Yun B.-R."/>
            <person name="Park J."/>
            <person name="Kim M.J."/>
            <person name="Kim Y.S."/>
            <person name="Kim S.B."/>
        </authorList>
    </citation>
    <scope>NUCLEOTIDE SEQUENCE [LARGE SCALE GENOMIC DNA]</scope>
    <source>
        <strain evidence="6 7">MMS16-CNU450</strain>
    </source>
</reference>
<name>A0A2X0IDS1_9ACTN</name>
<feature type="repeat" description="WD" evidence="3">
    <location>
        <begin position="488"/>
        <end position="529"/>
    </location>
</feature>
<dbReference type="Pfam" id="PF00069">
    <property type="entry name" value="Pkinase"/>
    <property type="match status" value="1"/>
</dbReference>
<dbReference type="EMBL" id="QKYN01000139">
    <property type="protein sequence ID" value="RAG81763.1"/>
    <property type="molecule type" value="Genomic_DNA"/>
</dbReference>
<dbReference type="InterPro" id="IPR000719">
    <property type="entry name" value="Prot_kinase_dom"/>
</dbReference>
<dbReference type="PROSITE" id="PS50294">
    <property type="entry name" value="WD_REPEATS_REGION"/>
    <property type="match status" value="5"/>
</dbReference>
<protein>
    <recommendedName>
        <fullName evidence="5">Protein kinase domain-containing protein</fullName>
    </recommendedName>
</protein>
<dbReference type="SUPFAM" id="SSF50978">
    <property type="entry name" value="WD40 repeat-like"/>
    <property type="match status" value="1"/>
</dbReference>
<evidence type="ECO:0000256" key="1">
    <source>
        <dbReference type="ARBA" id="ARBA00022574"/>
    </source>
</evidence>
<dbReference type="InterPro" id="IPR001680">
    <property type="entry name" value="WD40_rpt"/>
</dbReference>
<keyword evidence="1 3" id="KW-0853">WD repeat</keyword>
<dbReference type="SMART" id="SM00320">
    <property type="entry name" value="WD40"/>
    <property type="match status" value="7"/>
</dbReference>
<feature type="compositionally biased region" description="Low complexity" evidence="4">
    <location>
        <begin position="340"/>
        <end position="354"/>
    </location>
</feature>
<dbReference type="PROSITE" id="PS50011">
    <property type="entry name" value="PROTEIN_KINASE_DOM"/>
    <property type="match status" value="1"/>
</dbReference>
<dbReference type="InterPro" id="IPR019775">
    <property type="entry name" value="WD40_repeat_CS"/>
</dbReference>
<dbReference type="SMART" id="SM00220">
    <property type="entry name" value="S_TKc"/>
    <property type="match status" value="1"/>
</dbReference>
<dbReference type="InterPro" id="IPR008271">
    <property type="entry name" value="Ser/Thr_kinase_AS"/>
</dbReference>
<accession>A0A2X0IDS1</accession>
<dbReference type="PROSITE" id="PS00108">
    <property type="entry name" value="PROTEIN_KINASE_ST"/>
    <property type="match status" value="1"/>
</dbReference>
<keyword evidence="7" id="KW-1185">Reference proteome</keyword>
<feature type="repeat" description="WD" evidence="3">
    <location>
        <begin position="614"/>
        <end position="650"/>
    </location>
</feature>
<sequence>MGRVWRATDEVLGRHVAAKQVLLAPELTAEERVRLIRRTRVEAEAAARLRHPGIVTVHDVVDHAGAPWIVMELLPGPSLGALIARQGRLEWPQAAALGAQVADALAHAHSAGIVHRDLKPDNILLDGDRAVLTDFGIARILDSVATLTSSRTVIGTPQYMPPEQLNGLQVEASGDLWSLGATLYAVVEGQPPHTGANLMAVITSILTHPLPPPAHAGALTEILTELLVRDAPLRPAATEVARRLRELNLGARNGSSADLRTQPDVDSEAPTVSAPARQLTRQPRVSEGPSITAPPSGLTGRRGTVSRRVVLGGALGAAALAGGLTALLKLEGSPSRHRSAGSSGSATPSSSTTPARHIKYLTLTDQTAAVHAVAFSPDGKTVATGSTDSTARLCDVATGKTITAFVSQDGGVIAVAFSPDGKTLATGDDKTLSLFDVTTGQSIVTFTGHAGLVYSVAFSPDGKTLASGSGDNTARLWDTSTGKTITTLAGHANSVYSIAFSPDGRTLATGSADTTAKLWDTATGKTLRTLAGHTNGVTSVTFSPDGRTLATGANDDTARLWNTSTGQSTATLANSAGVVFAVAFSPDGNTLATGNEGNSATLRDVATGKVTITLSGQANEVYAVSFSPDGKTLATGSLDGTTRLWDLTSG</sequence>
<dbReference type="GO" id="GO:0005524">
    <property type="term" value="F:ATP binding"/>
    <property type="evidence" value="ECO:0007669"/>
    <property type="project" value="InterPro"/>
</dbReference>
<feature type="region of interest" description="Disordered" evidence="4">
    <location>
        <begin position="332"/>
        <end position="354"/>
    </location>
</feature>
<dbReference type="InterPro" id="IPR015943">
    <property type="entry name" value="WD40/YVTN_repeat-like_dom_sf"/>
</dbReference>
<feature type="repeat" description="WD" evidence="3">
    <location>
        <begin position="363"/>
        <end position="404"/>
    </location>
</feature>
<evidence type="ECO:0000313" key="6">
    <source>
        <dbReference type="EMBL" id="RAG81763.1"/>
    </source>
</evidence>
<comment type="caution">
    <text evidence="6">The sequence shown here is derived from an EMBL/GenBank/DDBJ whole genome shotgun (WGS) entry which is preliminary data.</text>
</comment>
<dbReference type="PRINTS" id="PR00320">
    <property type="entry name" value="GPROTEINBRPT"/>
</dbReference>
<dbReference type="Proteomes" id="UP000248889">
    <property type="component" value="Unassembled WGS sequence"/>
</dbReference>
<dbReference type="Gene3D" id="2.130.10.10">
    <property type="entry name" value="YVTN repeat-like/Quinoprotein amine dehydrogenase"/>
    <property type="match status" value="3"/>
</dbReference>
<feature type="repeat" description="WD" evidence="3">
    <location>
        <begin position="446"/>
        <end position="487"/>
    </location>
</feature>
<proteinExistence type="predicted"/>
<dbReference type="Gene3D" id="3.30.200.20">
    <property type="entry name" value="Phosphorylase Kinase, domain 1"/>
    <property type="match status" value="1"/>
</dbReference>
<evidence type="ECO:0000256" key="4">
    <source>
        <dbReference type="SAM" id="MobiDB-lite"/>
    </source>
</evidence>
<feature type="region of interest" description="Disordered" evidence="4">
    <location>
        <begin position="253"/>
        <end position="302"/>
    </location>
</feature>
<organism evidence="6 7">
    <name type="scientific">Streptacidiphilus pinicola</name>
    <dbReference type="NCBI Taxonomy" id="2219663"/>
    <lineage>
        <taxon>Bacteria</taxon>
        <taxon>Bacillati</taxon>
        <taxon>Actinomycetota</taxon>
        <taxon>Actinomycetes</taxon>
        <taxon>Kitasatosporales</taxon>
        <taxon>Streptomycetaceae</taxon>
        <taxon>Streptacidiphilus</taxon>
    </lineage>
</organism>
<dbReference type="InterPro" id="IPR020472">
    <property type="entry name" value="WD40_PAC1"/>
</dbReference>
<dbReference type="AlphaFoldDB" id="A0A2X0IDS1"/>
<dbReference type="PROSITE" id="PS50082">
    <property type="entry name" value="WD_REPEATS_2"/>
    <property type="match status" value="5"/>
</dbReference>
<dbReference type="Gene3D" id="1.10.510.10">
    <property type="entry name" value="Transferase(Phosphotransferase) domain 1"/>
    <property type="match status" value="1"/>
</dbReference>
<gene>
    <name evidence="6" type="ORF">DN069_31170</name>
</gene>
<evidence type="ECO:0000313" key="7">
    <source>
        <dbReference type="Proteomes" id="UP000248889"/>
    </source>
</evidence>
<dbReference type="PANTHER" id="PTHR19879">
    <property type="entry name" value="TRANSCRIPTION INITIATION FACTOR TFIID"/>
    <property type="match status" value="1"/>
</dbReference>
<dbReference type="PANTHER" id="PTHR19879:SF9">
    <property type="entry name" value="TRANSCRIPTION INITIATION FACTOR TFIID SUBUNIT 5"/>
    <property type="match status" value="1"/>
</dbReference>
<dbReference type="GO" id="GO:0004672">
    <property type="term" value="F:protein kinase activity"/>
    <property type="evidence" value="ECO:0007669"/>
    <property type="project" value="InterPro"/>
</dbReference>
<dbReference type="PROSITE" id="PS00678">
    <property type="entry name" value="WD_REPEATS_1"/>
    <property type="match status" value="4"/>
</dbReference>
<feature type="repeat" description="WD" evidence="3">
    <location>
        <begin position="530"/>
        <end position="571"/>
    </location>
</feature>
<evidence type="ECO:0000256" key="3">
    <source>
        <dbReference type="PROSITE-ProRule" id="PRU00221"/>
    </source>
</evidence>
<evidence type="ECO:0000259" key="5">
    <source>
        <dbReference type="PROSITE" id="PS50011"/>
    </source>
</evidence>
<dbReference type="CDD" id="cd14014">
    <property type="entry name" value="STKc_PknB_like"/>
    <property type="match status" value="1"/>
</dbReference>
<dbReference type="InterPro" id="IPR011009">
    <property type="entry name" value="Kinase-like_dom_sf"/>
</dbReference>
<dbReference type="InterPro" id="IPR036322">
    <property type="entry name" value="WD40_repeat_dom_sf"/>
</dbReference>